<accession>A0AAD8VU37</accession>
<sequence length="632" mass="70990">MIPLSGEGAEAISESPRWDWRRRASPKLAIDATIIRWFYQTVSNDIFRTVVRDGDSARTVWAKITGLFTDNKIKRATFLQQEFFGTTNDRLSTSVAYLRLEERRLKHLRARAAHTAFVAGFSRGAQTPAPRPTGPLPGFPAAGHQAGRRPAGPAGGYFAEVAVAVVAVAVVAAVAMLVLTSPPHPPQDTASTMDRRSQSVDRVVHAYSMPVSRAPTRASWGRVQPPTRRSTRHTSPPGLRPPRRPVGSRAPDALRAPPPLGIWRRWRPVHGHRRLRAYGCAPRDVWTSPVPSNSVYNYYLVILDDYSHFVWTFPLRRKSDVAATLTAFFVFVSTQFGRPIRALQTDNGKEFDNITIRSLLAAHGAVFRLTCPYTSPQNDRAEQMLRTLNEYVCTLLFHASMPPRFWPDALATATLLVNIRPCRVRWSYTPHHLLYGAPPYDDIFGCRCYPNIAATTAHKLAPRSLPCVFLGYPANTKGYRCYDPVSHRVLTSRHVYFDKLVFRFSRTLSYTSDDAPAQPSCGRAQRPCGLYASPGPRRLRAAAPRRDARRCTRPLGTPRGRYDAHKFSSERNQGYRTSRSQEAREGCWWRNVVRRNTSETGANVEPAQHNQSTLPQRNSEVVNLTGLLKTKD</sequence>
<feature type="region of interest" description="Disordered" evidence="1">
    <location>
        <begin position="535"/>
        <end position="578"/>
    </location>
</feature>
<dbReference type="PROSITE" id="PS50994">
    <property type="entry name" value="INTEGRASE"/>
    <property type="match status" value="1"/>
</dbReference>
<dbReference type="GO" id="GO:0015074">
    <property type="term" value="P:DNA integration"/>
    <property type="evidence" value="ECO:0007669"/>
    <property type="project" value="InterPro"/>
</dbReference>
<evidence type="ECO:0000256" key="1">
    <source>
        <dbReference type="SAM" id="MobiDB-lite"/>
    </source>
</evidence>
<dbReference type="InterPro" id="IPR001584">
    <property type="entry name" value="Integrase_cat-core"/>
</dbReference>
<evidence type="ECO:0000259" key="2">
    <source>
        <dbReference type="PROSITE" id="PS50994"/>
    </source>
</evidence>
<dbReference type="Pfam" id="PF00665">
    <property type="entry name" value="rve"/>
    <property type="match status" value="1"/>
</dbReference>
<gene>
    <name evidence="3" type="ORF">QYE76_022787</name>
</gene>
<dbReference type="GO" id="GO:0003676">
    <property type="term" value="F:nucleic acid binding"/>
    <property type="evidence" value="ECO:0007669"/>
    <property type="project" value="InterPro"/>
</dbReference>
<dbReference type="Gene3D" id="3.30.420.10">
    <property type="entry name" value="Ribonuclease H-like superfamily/Ribonuclease H"/>
    <property type="match status" value="1"/>
</dbReference>
<proteinExistence type="predicted"/>
<feature type="compositionally biased region" description="Basic and acidic residues" evidence="1">
    <location>
        <begin position="560"/>
        <end position="569"/>
    </location>
</feature>
<protein>
    <recommendedName>
        <fullName evidence="2">Integrase catalytic domain-containing protein</fullName>
    </recommendedName>
</protein>
<dbReference type="Proteomes" id="UP001231189">
    <property type="component" value="Unassembled WGS sequence"/>
</dbReference>
<dbReference type="Pfam" id="PF25597">
    <property type="entry name" value="SH3_retrovirus"/>
    <property type="match status" value="1"/>
</dbReference>
<name>A0AAD8VU37_LOLMU</name>
<keyword evidence="4" id="KW-1185">Reference proteome</keyword>
<evidence type="ECO:0000313" key="4">
    <source>
        <dbReference type="Proteomes" id="UP001231189"/>
    </source>
</evidence>
<dbReference type="PANTHER" id="PTHR42648:SF26">
    <property type="entry name" value="INTEGRASE CATALYTIC DOMAIN-CONTAINING PROTEIN"/>
    <property type="match status" value="1"/>
</dbReference>
<dbReference type="AlphaFoldDB" id="A0AAD8VU37"/>
<organism evidence="3 4">
    <name type="scientific">Lolium multiflorum</name>
    <name type="common">Italian ryegrass</name>
    <name type="synonym">Lolium perenne subsp. multiflorum</name>
    <dbReference type="NCBI Taxonomy" id="4521"/>
    <lineage>
        <taxon>Eukaryota</taxon>
        <taxon>Viridiplantae</taxon>
        <taxon>Streptophyta</taxon>
        <taxon>Embryophyta</taxon>
        <taxon>Tracheophyta</taxon>
        <taxon>Spermatophyta</taxon>
        <taxon>Magnoliopsida</taxon>
        <taxon>Liliopsida</taxon>
        <taxon>Poales</taxon>
        <taxon>Poaceae</taxon>
        <taxon>BOP clade</taxon>
        <taxon>Pooideae</taxon>
        <taxon>Poodae</taxon>
        <taxon>Poeae</taxon>
        <taxon>Poeae Chloroplast Group 2 (Poeae type)</taxon>
        <taxon>Loliodinae</taxon>
        <taxon>Loliinae</taxon>
        <taxon>Lolium</taxon>
    </lineage>
</organism>
<reference evidence="3" key="1">
    <citation type="submission" date="2023-07" db="EMBL/GenBank/DDBJ databases">
        <title>A chromosome-level genome assembly of Lolium multiflorum.</title>
        <authorList>
            <person name="Chen Y."/>
            <person name="Copetti D."/>
            <person name="Kolliker R."/>
            <person name="Studer B."/>
        </authorList>
    </citation>
    <scope>NUCLEOTIDE SEQUENCE</scope>
    <source>
        <strain evidence="3">02402/16</strain>
        <tissue evidence="3">Leaf</tissue>
    </source>
</reference>
<dbReference type="EMBL" id="JAUUTY010000006">
    <property type="protein sequence ID" value="KAK1617270.1"/>
    <property type="molecule type" value="Genomic_DNA"/>
</dbReference>
<dbReference type="InterPro" id="IPR057670">
    <property type="entry name" value="SH3_retrovirus"/>
</dbReference>
<dbReference type="SUPFAM" id="SSF53098">
    <property type="entry name" value="Ribonuclease H-like"/>
    <property type="match status" value="1"/>
</dbReference>
<dbReference type="InterPro" id="IPR012337">
    <property type="entry name" value="RNaseH-like_sf"/>
</dbReference>
<evidence type="ECO:0000313" key="3">
    <source>
        <dbReference type="EMBL" id="KAK1617270.1"/>
    </source>
</evidence>
<dbReference type="InterPro" id="IPR036397">
    <property type="entry name" value="RNaseH_sf"/>
</dbReference>
<feature type="region of interest" description="Disordered" evidence="1">
    <location>
        <begin position="215"/>
        <end position="253"/>
    </location>
</feature>
<dbReference type="PANTHER" id="PTHR42648">
    <property type="entry name" value="TRANSPOSASE, PUTATIVE-RELATED"/>
    <property type="match status" value="1"/>
</dbReference>
<feature type="domain" description="Integrase catalytic" evidence="2">
    <location>
        <begin position="278"/>
        <end position="438"/>
    </location>
</feature>
<comment type="caution">
    <text evidence="3">The sequence shown here is derived from an EMBL/GenBank/DDBJ whole genome shotgun (WGS) entry which is preliminary data.</text>
</comment>
<dbReference type="InterPro" id="IPR039537">
    <property type="entry name" value="Retrotran_Ty1/copia-like"/>
</dbReference>